<keyword evidence="3" id="KW-0804">Transcription</keyword>
<keyword evidence="2" id="KW-0238">DNA-binding</keyword>
<evidence type="ECO:0000256" key="3">
    <source>
        <dbReference type="ARBA" id="ARBA00023163"/>
    </source>
</evidence>
<dbReference type="InterPro" id="IPR036388">
    <property type="entry name" value="WH-like_DNA-bd_sf"/>
</dbReference>
<dbReference type="PROSITE" id="PS51118">
    <property type="entry name" value="HTH_HXLR"/>
    <property type="match status" value="1"/>
</dbReference>
<dbReference type="SUPFAM" id="SSF46785">
    <property type="entry name" value="Winged helix' DNA-binding domain"/>
    <property type="match status" value="1"/>
</dbReference>
<evidence type="ECO:0000256" key="2">
    <source>
        <dbReference type="ARBA" id="ARBA00023125"/>
    </source>
</evidence>
<dbReference type="Gene3D" id="1.10.10.10">
    <property type="entry name" value="Winged helix-like DNA-binding domain superfamily/Winged helix DNA-binding domain"/>
    <property type="match status" value="1"/>
</dbReference>
<evidence type="ECO:0000259" key="5">
    <source>
        <dbReference type="PROSITE" id="PS51118"/>
    </source>
</evidence>
<evidence type="ECO:0000256" key="4">
    <source>
        <dbReference type="SAM" id="MobiDB-lite"/>
    </source>
</evidence>
<dbReference type="GO" id="GO:0003677">
    <property type="term" value="F:DNA binding"/>
    <property type="evidence" value="ECO:0007669"/>
    <property type="project" value="UniProtKB-KW"/>
</dbReference>
<feature type="region of interest" description="Disordered" evidence="4">
    <location>
        <begin position="1"/>
        <end position="53"/>
    </location>
</feature>
<evidence type="ECO:0000313" key="7">
    <source>
        <dbReference type="Proteomes" id="UP000754750"/>
    </source>
</evidence>
<dbReference type="AlphaFoldDB" id="A0A928Q3V7"/>
<accession>A0A928Q3V7</accession>
<dbReference type="InterPro" id="IPR002577">
    <property type="entry name" value="HTH_HxlR"/>
</dbReference>
<dbReference type="InterPro" id="IPR036390">
    <property type="entry name" value="WH_DNA-bd_sf"/>
</dbReference>
<dbReference type="PANTHER" id="PTHR33204:SF29">
    <property type="entry name" value="TRANSCRIPTIONAL REGULATOR"/>
    <property type="match status" value="1"/>
</dbReference>
<evidence type="ECO:0000256" key="1">
    <source>
        <dbReference type="ARBA" id="ARBA00023015"/>
    </source>
</evidence>
<evidence type="ECO:0000313" key="6">
    <source>
        <dbReference type="EMBL" id="MBE6834403.1"/>
    </source>
</evidence>
<feature type="compositionally biased region" description="Basic and acidic residues" evidence="4">
    <location>
        <begin position="1"/>
        <end position="13"/>
    </location>
</feature>
<gene>
    <name evidence="6" type="ORF">E7512_12655</name>
</gene>
<dbReference type="Proteomes" id="UP000754750">
    <property type="component" value="Unassembled WGS sequence"/>
</dbReference>
<sequence>MRAAKEGIPVKKEKEKKKKRTRTAEEPEHAEPSGLPQTPEPDGVQDSLEPLHRKLGGKWKPRILWVLRGGDSLRYREIKAGVAGITDMMLSQSLRELSEEGLVERRQFQEIPPRVEYRITSVGAGALPGLELLAKWIKNNFE</sequence>
<dbReference type="PANTHER" id="PTHR33204">
    <property type="entry name" value="TRANSCRIPTIONAL REGULATOR, MARR FAMILY"/>
    <property type="match status" value="1"/>
</dbReference>
<name>A0A928Q3V7_9FIRM</name>
<feature type="compositionally biased region" description="Basic and acidic residues" evidence="4">
    <location>
        <begin position="22"/>
        <end position="31"/>
    </location>
</feature>
<organism evidence="6 7">
    <name type="scientific">Faecalispora sporosphaeroides</name>
    <dbReference type="NCBI Taxonomy" id="1549"/>
    <lineage>
        <taxon>Bacteria</taxon>
        <taxon>Bacillati</taxon>
        <taxon>Bacillota</taxon>
        <taxon>Clostridia</taxon>
        <taxon>Eubacteriales</taxon>
        <taxon>Oscillospiraceae</taxon>
        <taxon>Faecalispora</taxon>
    </lineage>
</organism>
<comment type="caution">
    <text evidence="6">The sequence shown here is derived from an EMBL/GenBank/DDBJ whole genome shotgun (WGS) entry which is preliminary data.</text>
</comment>
<feature type="domain" description="HTH hxlR-type" evidence="5">
    <location>
        <begin position="40"/>
        <end position="142"/>
    </location>
</feature>
<protein>
    <submittedName>
        <fullName evidence="6">Helix-turn-helix transcriptional regulator</fullName>
    </submittedName>
</protein>
<proteinExistence type="predicted"/>
<keyword evidence="1" id="KW-0805">Transcription regulation</keyword>
<dbReference type="Pfam" id="PF01638">
    <property type="entry name" value="HxlR"/>
    <property type="match status" value="1"/>
</dbReference>
<reference evidence="6" key="1">
    <citation type="submission" date="2019-04" db="EMBL/GenBank/DDBJ databases">
        <title>Evolution of Biomass-Degrading Anaerobic Consortia Revealed by Metagenomics.</title>
        <authorList>
            <person name="Peng X."/>
        </authorList>
    </citation>
    <scope>NUCLEOTIDE SEQUENCE</scope>
    <source>
        <strain evidence="6">SIG551</strain>
    </source>
</reference>
<dbReference type="EMBL" id="SVNY01000007">
    <property type="protein sequence ID" value="MBE6834403.1"/>
    <property type="molecule type" value="Genomic_DNA"/>
</dbReference>